<keyword evidence="1" id="KW-0175">Coiled coil</keyword>
<feature type="compositionally biased region" description="Polar residues" evidence="2">
    <location>
        <begin position="1641"/>
        <end position="1655"/>
    </location>
</feature>
<dbReference type="InterPro" id="IPR011989">
    <property type="entry name" value="ARM-like"/>
</dbReference>
<protein>
    <recommendedName>
        <fullName evidence="7">Inverted formin-2</fullName>
    </recommendedName>
</protein>
<evidence type="ECO:0000313" key="6">
    <source>
        <dbReference type="Proteomes" id="UP000719412"/>
    </source>
</evidence>
<dbReference type="PROSITE" id="PS51444">
    <property type="entry name" value="FH2"/>
    <property type="match status" value="1"/>
</dbReference>
<feature type="compositionally biased region" description="Low complexity" evidence="2">
    <location>
        <begin position="1567"/>
        <end position="1596"/>
    </location>
</feature>
<evidence type="ECO:0000256" key="1">
    <source>
        <dbReference type="SAM" id="Coils"/>
    </source>
</evidence>
<accession>A0A8J6HAY5</accession>
<dbReference type="Pfam" id="PF06367">
    <property type="entry name" value="Drf_FH3"/>
    <property type="match status" value="1"/>
</dbReference>
<feature type="compositionally biased region" description="Basic and acidic residues" evidence="2">
    <location>
        <begin position="1437"/>
        <end position="1454"/>
    </location>
</feature>
<name>A0A8J6HAY5_TENMO</name>
<feature type="compositionally biased region" description="Basic and acidic residues" evidence="2">
    <location>
        <begin position="1120"/>
        <end position="1132"/>
    </location>
</feature>
<evidence type="ECO:0000259" key="3">
    <source>
        <dbReference type="PROSITE" id="PS51232"/>
    </source>
</evidence>
<feature type="domain" description="FH2" evidence="4">
    <location>
        <begin position="500"/>
        <end position="906"/>
    </location>
</feature>
<feature type="compositionally biased region" description="Basic and acidic residues" evidence="2">
    <location>
        <begin position="1383"/>
        <end position="1413"/>
    </location>
</feature>
<dbReference type="InterPro" id="IPR010472">
    <property type="entry name" value="FH3_dom"/>
</dbReference>
<feature type="region of interest" description="Disordered" evidence="2">
    <location>
        <begin position="425"/>
        <end position="503"/>
    </location>
</feature>
<feature type="compositionally biased region" description="Pro residues" evidence="2">
    <location>
        <begin position="437"/>
        <end position="490"/>
    </location>
</feature>
<feature type="compositionally biased region" description="Polar residues" evidence="2">
    <location>
        <begin position="425"/>
        <end position="434"/>
    </location>
</feature>
<evidence type="ECO:0000256" key="2">
    <source>
        <dbReference type="SAM" id="MobiDB-lite"/>
    </source>
</evidence>
<dbReference type="InterPro" id="IPR016024">
    <property type="entry name" value="ARM-type_fold"/>
</dbReference>
<dbReference type="Gene3D" id="1.20.58.2220">
    <property type="entry name" value="Formin, FH2 domain"/>
    <property type="match status" value="1"/>
</dbReference>
<feature type="domain" description="GBD/FH3" evidence="3">
    <location>
        <begin position="30"/>
        <end position="400"/>
    </location>
</feature>
<evidence type="ECO:0000259" key="4">
    <source>
        <dbReference type="PROSITE" id="PS51444"/>
    </source>
</evidence>
<feature type="region of interest" description="Disordered" evidence="2">
    <location>
        <begin position="1261"/>
        <end position="1667"/>
    </location>
</feature>
<dbReference type="PANTHER" id="PTHR46345:SF8">
    <property type="entry name" value="FORMIN 3, ISOFORM B"/>
    <property type="match status" value="1"/>
</dbReference>
<feature type="compositionally biased region" description="Polar residues" evidence="2">
    <location>
        <begin position="1602"/>
        <end position="1628"/>
    </location>
</feature>
<comment type="caution">
    <text evidence="5">The sequence shown here is derived from an EMBL/GenBank/DDBJ whole genome shotgun (WGS) entry which is preliminary data.</text>
</comment>
<dbReference type="Gene3D" id="1.25.10.10">
    <property type="entry name" value="Leucine-rich Repeat Variant"/>
    <property type="match status" value="1"/>
</dbReference>
<dbReference type="SUPFAM" id="SSF101447">
    <property type="entry name" value="Formin homology 2 domain (FH2 domain)"/>
    <property type="match status" value="1"/>
</dbReference>
<feature type="region of interest" description="Disordered" evidence="2">
    <location>
        <begin position="1212"/>
        <end position="1243"/>
    </location>
</feature>
<feature type="region of interest" description="Disordered" evidence="2">
    <location>
        <begin position="945"/>
        <end position="1149"/>
    </location>
</feature>
<gene>
    <name evidence="5" type="ORF">GEV33_012369</name>
</gene>
<evidence type="ECO:0008006" key="7">
    <source>
        <dbReference type="Google" id="ProtNLM"/>
    </source>
</evidence>
<dbReference type="InterPro" id="IPR015425">
    <property type="entry name" value="FH2_Formin"/>
</dbReference>
<proteinExistence type="predicted"/>
<feature type="compositionally biased region" description="Basic residues" evidence="2">
    <location>
        <begin position="1039"/>
        <end position="1051"/>
    </location>
</feature>
<dbReference type="SMART" id="SM01139">
    <property type="entry name" value="Drf_FH3"/>
    <property type="match status" value="1"/>
</dbReference>
<dbReference type="EMBL" id="JABDTM020027494">
    <property type="protein sequence ID" value="KAH0810423.1"/>
    <property type="molecule type" value="Genomic_DNA"/>
</dbReference>
<reference evidence="5" key="1">
    <citation type="journal article" date="2020" name="J Insects Food Feed">
        <title>The yellow mealworm (Tenebrio molitor) genome: a resource for the emerging insects as food and feed industry.</title>
        <authorList>
            <person name="Eriksson T."/>
            <person name="Andere A."/>
            <person name="Kelstrup H."/>
            <person name="Emery V."/>
            <person name="Picard C."/>
        </authorList>
    </citation>
    <scope>NUCLEOTIDE SEQUENCE</scope>
    <source>
        <strain evidence="5">Stoneville</strain>
        <tissue evidence="5">Whole head</tissue>
    </source>
</reference>
<dbReference type="PANTHER" id="PTHR46345">
    <property type="entry name" value="INVERTED FORMIN-2"/>
    <property type="match status" value="1"/>
</dbReference>
<keyword evidence="6" id="KW-1185">Reference proteome</keyword>
<reference evidence="5" key="2">
    <citation type="submission" date="2021-08" db="EMBL/GenBank/DDBJ databases">
        <authorList>
            <person name="Eriksson T."/>
        </authorList>
    </citation>
    <scope>NUCLEOTIDE SEQUENCE</scope>
    <source>
        <strain evidence="5">Stoneville</strain>
        <tissue evidence="5">Whole head</tissue>
    </source>
</reference>
<feature type="coiled-coil region" evidence="1">
    <location>
        <begin position="791"/>
        <end position="849"/>
    </location>
</feature>
<feature type="compositionally biased region" description="Basic and acidic residues" evidence="2">
    <location>
        <begin position="1219"/>
        <end position="1237"/>
    </location>
</feature>
<evidence type="ECO:0000313" key="5">
    <source>
        <dbReference type="EMBL" id="KAH0810423.1"/>
    </source>
</evidence>
<dbReference type="SUPFAM" id="SSF48371">
    <property type="entry name" value="ARM repeat"/>
    <property type="match status" value="1"/>
</dbReference>
<dbReference type="Gene3D" id="1.10.238.150">
    <property type="entry name" value="Formin, FH3 diaphanous domain"/>
    <property type="match status" value="1"/>
</dbReference>
<dbReference type="InterPro" id="IPR042201">
    <property type="entry name" value="FH2_Formin_sf"/>
</dbReference>
<dbReference type="SMART" id="SM00498">
    <property type="entry name" value="FH2"/>
    <property type="match status" value="1"/>
</dbReference>
<sequence>MKELNIFIKNPVELCRAVEAVKSDVNTKQEKCVDSRRTYHGPQKLLLENGVRGKRHFGEKTLKLESAGTTRRSRQNGKRESKFGKSFFLPKSISWSRRDLLSVKIDQTGEIWMFRLVTLDLEGPKLIARLAVYCSSWWCHQFDQICPNRHRGVSIELDYRLNGVEPEVLLRAAGCTMDSRIGLDFIVENPEYIRKLAAALDTSNVTVKKQVFELLSALCVHNEEGHARALDTLEHYKKLKGERYRLNVIVQELDRATAVDYQTALVAFINCLIISTPRLTDRVRRRNEFIGCHLLPVLNNLRKCAEAEPELAVQLDVFDEQRDSDDAQSLQGPHGVDLNSPLDVFYAILKQVAETPQEIPFLSILQHLLRIDPKDAVSDIIWDTAERLVHRATLLENRDDAARLLRAPSAQSKFFCHCHLRSESSPTRRQSLNTPQSPTPGPIPPSPLGQPLPPPPPPPPCIPSPPCIPPPVPAPPLLLQKPTPPKPPPETDTVIEKLPQQEIPAPKIKMKTFNWNKIPNNKVVGKNNIWTQVAYTHQHSPMADMDWLEMEGLFCQQAPPTHSSPNVRIREAGPESLDRRMRKENCEITLLDGKRSLNVNIFLKQFRSSNEDIVHLIRDGEHDDIGAEKLKGLLKILPEVDELDMLKSFNGDFTKLGNAEKFLIQLTNLSNYKLRIESMLLKEEFACNMSYLEPSIKSMIMASQDLMTNKPLQEVLYMILVAGNFLNAGGYAGNAAGVKLMSLQKITDIRANKPNMNLIHFVALQAEKRNPKLLTFTDNISVLEDAAKTTVEQLLNEINVLDVRIKKIKKQIELPSTESEIKHQMTEFLQMAEREVANLQLDMDELERVRVQLAEFFCEDTNSFKLEECFRIFHGFYCKFRQAVTDNERRRIQEEQANARRRQREELLASKRRQMESLGGAADSEVPFIDLQIYDSRHCFPMKKGWKTTNGTSEDELSSVTGSPSLSRRRLGSFNGNGDSATGRDEKSPDITPNGSLRRRRSRVLSEEDEGNLMDFLRASGQDSNRERRSWGSLDRSWSRKARGGSQRKRPALLGADFTSDRERPSSPSPLSESKPILSAPEEETKPKELRQKIESWLQASESDQNEDSRRQTRRLTNRRSLEMDSESERSSTLDTLPEGKQVYSGSQSTYRKVYPAWEPSKTIENTDVVSAMEAVEGEWKGLLGKDCLVKTHISEVQPQIKDKSAWRKSTLNVANSTEETKDDTLRHRHDNNDRKTLISSLGERSPTDKLTLYIIKPNEVPKSNLGHAPARRLRDSPPSEDQTISNKVEIDQDNIETPPATRKIFIPTPTEKREPTQPSPCRRLMGRPRDSLPSPDEPEASSVLGDGQFDRFSAARRTRRYKRNTENSEVSSPPEATTEPVKSPDPKDEDRETRLKAWQDKLKTQGEPEVRNSRRHRHQTGIKQDEVKIALQLKNESTKIDIPSRKSKEHDNDEGFEESQSLMSESPSQGASSGGNYEPDDATHLVLSDYSKSKPMRASSLESKSTVDSTTSSETPITATNKALKKAPPKSGRVLERASTVRRTVQEPQKKSVIPRRSSSLRKTDSQSNVQRSNSRNSIVSSRSSLNSSASTSTVKRVPLSKTSVPKTASVTGKTVKRTPSTGSTAGTKPPRPQAMSFMKPTTSSATKIHSTPPVSKHGTLFRSKN</sequence>
<feature type="compositionally biased region" description="Polar residues" evidence="2">
    <location>
        <begin position="1501"/>
        <end position="1522"/>
    </location>
</feature>
<dbReference type="PROSITE" id="PS51232">
    <property type="entry name" value="GBD_FH3"/>
    <property type="match status" value="1"/>
</dbReference>
<organism evidence="5 6">
    <name type="scientific">Tenebrio molitor</name>
    <name type="common">Yellow mealworm beetle</name>
    <dbReference type="NCBI Taxonomy" id="7067"/>
    <lineage>
        <taxon>Eukaryota</taxon>
        <taxon>Metazoa</taxon>
        <taxon>Ecdysozoa</taxon>
        <taxon>Arthropoda</taxon>
        <taxon>Hexapoda</taxon>
        <taxon>Insecta</taxon>
        <taxon>Pterygota</taxon>
        <taxon>Neoptera</taxon>
        <taxon>Endopterygota</taxon>
        <taxon>Coleoptera</taxon>
        <taxon>Polyphaga</taxon>
        <taxon>Cucujiformia</taxon>
        <taxon>Tenebrionidae</taxon>
        <taxon>Tenebrio</taxon>
    </lineage>
</organism>
<feature type="compositionally biased region" description="Basic and acidic residues" evidence="2">
    <location>
        <begin position="1083"/>
        <end position="1094"/>
    </location>
</feature>
<dbReference type="Pfam" id="PF02181">
    <property type="entry name" value="FH2"/>
    <property type="match status" value="1"/>
</dbReference>
<feature type="compositionally biased region" description="Low complexity" evidence="2">
    <location>
        <begin position="1069"/>
        <end position="1079"/>
    </location>
</feature>
<dbReference type="GO" id="GO:0003779">
    <property type="term" value="F:actin binding"/>
    <property type="evidence" value="ECO:0007669"/>
    <property type="project" value="InterPro"/>
</dbReference>
<dbReference type="Proteomes" id="UP000719412">
    <property type="component" value="Unassembled WGS sequence"/>
</dbReference>
<dbReference type="InterPro" id="IPR014768">
    <property type="entry name" value="GBD/FH3_dom"/>
</dbReference>
<feature type="compositionally biased region" description="Polar residues" evidence="2">
    <location>
        <begin position="1459"/>
        <end position="1476"/>
    </location>
</feature>